<evidence type="ECO:0000259" key="8">
    <source>
        <dbReference type="Pfam" id="PF22217"/>
    </source>
</evidence>
<evidence type="ECO:0000313" key="9">
    <source>
        <dbReference type="EMBL" id="CAD5116160.1"/>
    </source>
</evidence>
<dbReference type="Pfam" id="PF22217">
    <property type="entry name" value="ACDH-11_C"/>
    <property type="match status" value="1"/>
</dbReference>
<protein>
    <submittedName>
        <fullName evidence="9">DgyrCDS5081</fullName>
    </submittedName>
</protein>
<gene>
    <name evidence="9" type="ORF">DGYR_LOCUS4808</name>
</gene>
<evidence type="ECO:0000256" key="2">
    <source>
        <dbReference type="ARBA" id="ARBA00022630"/>
    </source>
</evidence>
<dbReference type="InterPro" id="IPR006091">
    <property type="entry name" value="Acyl-CoA_Oxase/DH_mid-dom"/>
</dbReference>
<evidence type="ECO:0000256" key="1">
    <source>
        <dbReference type="ARBA" id="ARBA00009347"/>
    </source>
</evidence>
<dbReference type="Proteomes" id="UP000549394">
    <property type="component" value="Unassembled WGS sequence"/>
</dbReference>
<evidence type="ECO:0000259" key="6">
    <source>
        <dbReference type="Pfam" id="PF02770"/>
    </source>
</evidence>
<evidence type="ECO:0000256" key="3">
    <source>
        <dbReference type="ARBA" id="ARBA00022827"/>
    </source>
</evidence>
<reference evidence="9 10" key="1">
    <citation type="submission" date="2020-08" db="EMBL/GenBank/DDBJ databases">
        <authorList>
            <person name="Hejnol A."/>
        </authorList>
    </citation>
    <scope>NUCLEOTIDE SEQUENCE [LARGE SCALE GENOMIC DNA]</scope>
</reference>
<accession>A0A7I8VKC1</accession>
<name>A0A7I8VKC1_9ANNE</name>
<evidence type="ECO:0000256" key="4">
    <source>
        <dbReference type="RuleBase" id="RU362125"/>
    </source>
</evidence>
<dbReference type="InterPro" id="IPR052904">
    <property type="entry name" value="Acyl-CoA_dehydrogenase-like"/>
</dbReference>
<dbReference type="AlphaFoldDB" id="A0A7I8VKC1"/>
<evidence type="ECO:0000313" key="10">
    <source>
        <dbReference type="Proteomes" id="UP000549394"/>
    </source>
</evidence>
<dbReference type="InterPro" id="IPR009100">
    <property type="entry name" value="AcylCoA_DH/oxidase_NM_dom_sf"/>
</dbReference>
<dbReference type="InterPro" id="IPR041504">
    <property type="entry name" value="AidB_N"/>
</dbReference>
<dbReference type="Gene3D" id="2.40.110.20">
    <property type="match status" value="1"/>
</dbReference>
<keyword evidence="4" id="KW-0560">Oxidoreductase</keyword>
<dbReference type="InterPro" id="IPR036250">
    <property type="entry name" value="AcylCo_DH-like_C"/>
</dbReference>
<dbReference type="EMBL" id="CAJFCJ010000006">
    <property type="protein sequence ID" value="CAD5116160.1"/>
    <property type="molecule type" value="Genomic_DNA"/>
</dbReference>
<sequence length="602" mass="67209">MHRKNIQALVKTSRAQILNHRTMSVQIPFAREKRGDFQQAAPQISNQYTSHPILSRYIKKTMGPEVAQAIEPDLRQFGDRVANEIAELGWNCEKEQPQLKHFDAWGKRVDDIKTCDSWKKLKDIAAEEGLIAHAYTKKHKEHSRLYQMIKLYLFSPSSGLFSCPLAMTDGAAKCLLTIGPDSAMKVPYEHLITTNPKDFWTSGQWMTEKKGGSDVANGTETVAVLQDDGSYKLYGYKWFTSATDSNMSLTLARIVSNDGTSIKGTKGLSMFYLETRDKEGNLNNIQVQKLKDKLGTRQVPTAELLLDGTVAKLVSPIGQGIPSISDMLTLTRIHNTLAAAGVMRRTMTLVNDYSFKREAFGKLIKDYPLHTKVLARMEVEARGAELLAFEVAKLLGRQECKVSNEEEDQLLRLLTPIAKLYTAKQAVAIASEGLECFGGQGYIEDTGLPMILRDSQVLPIWEGTTNILSLDVLRCIVKSKGAVLSAFANEIDRKCDGEVSSQLDEERVRVKDSARNIIRFIGGNQDSLEVAARDLSYSLARIYIASLLIDFSKNPYGRADDVLIAKKWCSQDLTPVLTSHEKGDYKSTVCDGEYELIFKSKL</sequence>
<dbReference type="SUPFAM" id="SSF56645">
    <property type="entry name" value="Acyl-CoA dehydrogenase NM domain-like"/>
    <property type="match status" value="1"/>
</dbReference>
<keyword evidence="10" id="KW-1185">Reference proteome</keyword>
<dbReference type="SUPFAM" id="SSF47203">
    <property type="entry name" value="Acyl-CoA dehydrogenase C-terminal domain-like"/>
    <property type="match status" value="1"/>
</dbReference>
<dbReference type="PANTHER" id="PTHR42707:SF2">
    <property type="entry name" value="ACD11 DEHYDROGENASE"/>
    <property type="match status" value="1"/>
</dbReference>
<comment type="caution">
    <text evidence="9">The sequence shown here is derived from an EMBL/GenBank/DDBJ whole genome shotgun (WGS) entry which is preliminary data.</text>
</comment>
<feature type="domain" description="Acyl-CoA dehydrogenase 11-like C-terminal" evidence="8">
    <location>
        <begin position="483"/>
        <end position="598"/>
    </location>
</feature>
<organism evidence="9 10">
    <name type="scientific">Dimorphilus gyrociliatus</name>
    <dbReference type="NCBI Taxonomy" id="2664684"/>
    <lineage>
        <taxon>Eukaryota</taxon>
        <taxon>Metazoa</taxon>
        <taxon>Spiralia</taxon>
        <taxon>Lophotrochozoa</taxon>
        <taxon>Annelida</taxon>
        <taxon>Polychaeta</taxon>
        <taxon>Polychaeta incertae sedis</taxon>
        <taxon>Dinophilidae</taxon>
        <taxon>Dimorphilus</taxon>
    </lineage>
</organism>
<feature type="domain" description="Acyl-CoA oxidase/dehydrogenase middle" evidence="6">
    <location>
        <begin position="204"/>
        <end position="307"/>
    </location>
</feature>
<dbReference type="Gene3D" id="6.10.250.600">
    <property type="match status" value="1"/>
</dbReference>
<feature type="domain" description="Acyl-CoA dehydrogenase/oxidase C-terminal" evidence="5">
    <location>
        <begin position="318"/>
        <end position="474"/>
    </location>
</feature>
<feature type="domain" description="Adaptive response protein AidB N-terminal" evidence="7">
    <location>
        <begin position="45"/>
        <end position="176"/>
    </location>
</feature>
<proteinExistence type="inferred from homology"/>
<keyword evidence="3 4" id="KW-0274">FAD</keyword>
<dbReference type="Pfam" id="PF18158">
    <property type="entry name" value="AidB_N"/>
    <property type="match status" value="1"/>
</dbReference>
<dbReference type="InterPro" id="IPR009075">
    <property type="entry name" value="AcylCo_DH/oxidase_C"/>
</dbReference>
<dbReference type="PANTHER" id="PTHR42707">
    <property type="entry name" value="ACYL-COA DEHYDROGENASE"/>
    <property type="match status" value="1"/>
</dbReference>
<comment type="cofactor">
    <cofactor evidence="4">
        <name>FAD</name>
        <dbReference type="ChEBI" id="CHEBI:57692"/>
    </cofactor>
</comment>
<dbReference type="Gene3D" id="1.20.140.10">
    <property type="entry name" value="Butyryl-CoA Dehydrogenase, subunit A, domain 3"/>
    <property type="match status" value="1"/>
</dbReference>
<dbReference type="InterPro" id="IPR053998">
    <property type="entry name" value="ACDH-11_C"/>
</dbReference>
<dbReference type="OrthoDB" id="10251155at2759"/>
<evidence type="ECO:0000259" key="5">
    <source>
        <dbReference type="Pfam" id="PF00441"/>
    </source>
</evidence>
<keyword evidence="2 4" id="KW-0285">Flavoprotein</keyword>
<dbReference type="Pfam" id="PF02770">
    <property type="entry name" value="Acyl-CoA_dh_M"/>
    <property type="match status" value="1"/>
</dbReference>
<comment type="similarity">
    <text evidence="1 4">Belongs to the acyl-CoA dehydrogenase family.</text>
</comment>
<dbReference type="Pfam" id="PF00441">
    <property type="entry name" value="Acyl-CoA_dh_1"/>
    <property type="match status" value="1"/>
</dbReference>
<dbReference type="GO" id="GO:0003995">
    <property type="term" value="F:acyl-CoA dehydrogenase activity"/>
    <property type="evidence" value="ECO:0007669"/>
    <property type="project" value="TreeGrafter"/>
</dbReference>
<evidence type="ECO:0000259" key="7">
    <source>
        <dbReference type="Pfam" id="PF18158"/>
    </source>
</evidence>